<proteinExistence type="predicted"/>
<dbReference type="PROSITE" id="PS00356">
    <property type="entry name" value="HTH_LACI_1"/>
    <property type="match status" value="1"/>
</dbReference>
<evidence type="ECO:0000256" key="2">
    <source>
        <dbReference type="ARBA" id="ARBA00023015"/>
    </source>
</evidence>
<keyword evidence="7" id="KW-1185">Reference proteome</keyword>
<evidence type="ECO:0000256" key="3">
    <source>
        <dbReference type="ARBA" id="ARBA00023125"/>
    </source>
</evidence>
<dbReference type="InterPro" id="IPR000843">
    <property type="entry name" value="HTH_LacI"/>
</dbReference>
<name>A0ABN6Z3P5_9FIRM</name>
<protein>
    <submittedName>
        <fullName evidence="6">LacI family transcriptional regulator</fullName>
    </submittedName>
</protein>
<dbReference type="Proteomes" id="UP001305815">
    <property type="component" value="Chromosome"/>
</dbReference>
<dbReference type="Pfam" id="PF13377">
    <property type="entry name" value="Peripla_BP_3"/>
    <property type="match status" value="1"/>
</dbReference>
<keyword evidence="2" id="KW-0805">Transcription regulation</keyword>
<dbReference type="RefSeq" id="WP_316266812.1">
    <property type="nucleotide sequence ID" value="NZ_AP027742.1"/>
</dbReference>
<dbReference type="PANTHER" id="PTHR30146">
    <property type="entry name" value="LACI-RELATED TRANSCRIPTIONAL REPRESSOR"/>
    <property type="match status" value="1"/>
</dbReference>
<dbReference type="SUPFAM" id="SSF47413">
    <property type="entry name" value="lambda repressor-like DNA-binding domains"/>
    <property type="match status" value="1"/>
</dbReference>
<gene>
    <name evidence="6" type="ORF">Lac1_13450</name>
</gene>
<dbReference type="CDD" id="cd06291">
    <property type="entry name" value="PBP1_Qymf-like"/>
    <property type="match status" value="1"/>
</dbReference>
<keyword evidence="1" id="KW-0678">Repressor</keyword>
<dbReference type="SUPFAM" id="SSF53822">
    <property type="entry name" value="Periplasmic binding protein-like I"/>
    <property type="match status" value="1"/>
</dbReference>
<dbReference type="PANTHER" id="PTHR30146:SF95">
    <property type="entry name" value="RIBOSE OPERON REPRESSOR"/>
    <property type="match status" value="1"/>
</dbReference>
<dbReference type="InterPro" id="IPR028082">
    <property type="entry name" value="Peripla_BP_I"/>
</dbReference>
<reference evidence="7" key="1">
    <citation type="journal article" date="2023" name="Int. J. Syst. Evol. Microbiol.">
        <title>Claveliimonas bilis gen. nov., sp. nov., deoxycholic acid-producing bacteria isolated from human faeces, and reclassification of Sellimonas monacensis Zenner et al. 2021 as Claveliimonas monacensis comb. nov.</title>
        <authorList>
            <person name="Hisatomi A."/>
            <person name="Kastawa N.W.E.P.G."/>
            <person name="Song I."/>
            <person name="Ohkuma M."/>
            <person name="Fukiya S."/>
            <person name="Sakamoto M."/>
        </authorList>
    </citation>
    <scope>NUCLEOTIDE SEQUENCE [LARGE SCALE GENOMIC DNA]</scope>
    <source>
        <strain evidence="7">12BBH14</strain>
    </source>
</reference>
<dbReference type="Pfam" id="PF00356">
    <property type="entry name" value="LacI"/>
    <property type="match status" value="1"/>
</dbReference>
<dbReference type="EMBL" id="AP027742">
    <property type="protein sequence ID" value="BDZ77162.1"/>
    <property type="molecule type" value="Genomic_DNA"/>
</dbReference>
<keyword evidence="3" id="KW-0238">DNA-binding</keyword>
<evidence type="ECO:0000259" key="5">
    <source>
        <dbReference type="PROSITE" id="PS50932"/>
    </source>
</evidence>
<evidence type="ECO:0000313" key="6">
    <source>
        <dbReference type="EMBL" id="BDZ77162.1"/>
    </source>
</evidence>
<dbReference type="SMART" id="SM00354">
    <property type="entry name" value="HTH_LACI"/>
    <property type="match status" value="1"/>
</dbReference>
<dbReference type="InterPro" id="IPR010982">
    <property type="entry name" value="Lambda_DNA-bd_dom_sf"/>
</dbReference>
<sequence length="324" mass="36793">MAGIRDVAREAHVGIGTVSRYLNGSGYVSEESRNRIETAIKTLDYQPNELARNLYRNRSGIIGVIVPDLEHPFFSKLSKYIEINLYERNYKTMICNTVGISNREKEYLKMLERNVVDGIIAAAHTLHSEEYLKINRPILAMDKDFNGQIPLVHSDHKKGGALAAEAVIKAGCRNVLQFTTSSKVTTPANQRHIVFEEICTKHGIRVRTVETNWNLFSHEHFRRYMQKEMVKYPDVDGIFSADIPAIACMNVLKQRGYKIPQDVKIIGYDGLDVIYMTDPPLTSVSQDIEKLAECCVDTIIRIIEGKEYESHQVIDVDFVQGKSI</sequence>
<dbReference type="PROSITE" id="PS50932">
    <property type="entry name" value="HTH_LACI_2"/>
    <property type="match status" value="1"/>
</dbReference>
<feature type="domain" description="HTH lacI-type" evidence="5">
    <location>
        <begin position="2"/>
        <end position="56"/>
    </location>
</feature>
<organism evidence="6 7">
    <name type="scientific">Claveliimonas bilis</name>
    <dbReference type="NCBI Taxonomy" id="3028070"/>
    <lineage>
        <taxon>Bacteria</taxon>
        <taxon>Bacillati</taxon>
        <taxon>Bacillota</taxon>
        <taxon>Clostridia</taxon>
        <taxon>Lachnospirales</taxon>
        <taxon>Lachnospiraceae</taxon>
        <taxon>Claveliimonas</taxon>
    </lineage>
</organism>
<evidence type="ECO:0000256" key="4">
    <source>
        <dbReference type="ARBA" id="ARBA00023163"/>
    </source>
</evidence>
<evidence type="ECO:0000313" key="7">
    <source>
        <dbReference type="Proteomes" id="UP001305815"/>
    </source>
</evidence>
<dbReference type="InterPro" id="IPR046335">
    <property type="entry name" value="LacI/GalR-like_sensor"/>
</dbReference>
<dbReference type="CDD" id="cd01392">
    <property type="entry name" value="HTH_LacI"/>
    <property type="match status" value="1"/>
</dbReference>
<evidence type="ECO:0000256" key="1">
    <source>
        <dbReference type="ARBA" id="ARBA00022491"/>
    </source>
</evidence>
<keyword evidence="4" id="KW-0804">Transcription</keyword>
<dbReference type="Gene3D" id="3.40.50.2300">
    <property type="match status" value="2"/>
</dbReference>
<accession>A0ABN6Z3P5</accession>
<dbReference type="Gene3D" id="1.10.260.40">
    <property type="entry name" value="lambda repressor-like DNA-binding domains"/>
    <property type="match status" value="1"/>
</dbReference>